<evidence type="ECO:0000313" key="2">
    <source>
        <dbReference type="Proteomes" id="UP000387223"/>
    </source>
</evidence>
<dbReference type="EMBL" id="BGZI01000008">
    <property type="protein sequence ID" value="GBO88087.1"/>
    <property type="molecule type" value="Genomic_DNA"/>
</dbReference>
<accession>A0A5M3PZ06</accession>
<gene>
    <name evidence="1" type="ORF">MSSD14B_17550</name>
</gene>
<dbReference type="PANTHER" id="PTHR35271:SF1">
    <property type="entry name" value="ABC TRANSPORTER, SUBSTRATE-BINDING LIPOPROTEIN"/>
    <property type="match status" value="1"/>
</dbReference>
<dbReference type="Proteomes" id="UP000387223">
    <property type="component" value="Unassembled WGS sequence"/>
</dbReference>
<proteinExistence type="predicted"/>
<dbReference type="AlphaFoldDB" id="A0A5M3PZ06"/>
<sequence>MERKSGTNHPNRPGSRIRGLVHKALWFLLFAAFCTFVSAQESTARTAFFAGSGNAPLDQHLVQLLKAQMGPTISLVEVTEDQLATLDSGPIITAGPSAFSRARQANRSAPILALLVDKSFISGFADRSPGQITGVLYDVPLIRQALTGKAILPQATKIALLATADSVELYEPLIDQLPSYGMSARLFLVDDDDKLIPTLVRALGYGDFLLAAPDSAIYNPRTIKHILLTAYRRNQIVIGPTQAYVKAGSLASSYAPFPEMIEMADDFLTTYFETGAFPAPSYPENFRVEVNAQVARSLNIPLPSREDIAQRVDRQLTVNGEVADE</sequence>
<dbReference type="PANTHER" id="PTHR35271">
    <property type="entry name" value="ABC TRANSPORTER, SUBSTRATE-BINDING LIPOPROTEIN-RELATED"/>
    <property type="match status" value="1"/>
</dbReference>
<comment type="caution">
    <text evidence="1">The sequence shown here is derived from an EMBL/GenBank/DDBJ whole genome shotgun (WGS) entry which is preliminary data.</text>
</comment>
<name>A0A5M3PZ06_9GAMM</name>
<evidence type="ECO:0008006" key="3">
    <source>
        <dbReference type="Google" id="ProtNLM"/>
    </source>
</evidence>
<reference evidence="1 2" key="1">
    <citation type="journal article" date="2019" name="J. Gen. Appl. Microbiol.">
        <title>Aerobic degradation of cis-dichloroethene by the marine bacterium Marinobacter salsuginis strain 5N-3.</title>
        <authorList>
            <person name="Inoue Y."/>
            <person name="Fukunaga Y."/>
            <person name="Katsumata H."/>
            <person name="Ohji S."/>
            <person name="Hosoyama A."/>
            <person name="Mori K."/>
            <person name="Ando K."/>
        </authorList>
    </citation>
    <scope>NUCLEOTIDE SEQUENCE [LARGE SCALE GENOMIC DNA]</scope>
    <source>
        <strain evidence="1 2">NBRC 109114</strain>
    </source>
</reference>
<evidence type="ECO:0000313" key="1">
    <source>
        <dbReference type="EMBL" id="GBO88087.1"/>
    </source>
</evidence>
<dbReference type="RefSeq" id="WP_227549419.1">
    <property type="nucleotide sequence ID" value="NZ_BGZI01000008.1"/>
</dbReference>
<dbReference type="Gene3D" id="3.40.50.2300">
    <property type="match status" value="2"/>
</dbReference>
<organism evidence="1 2">
    <name type="scientific">Marinobacter salsuginis</name>
    <dbReference type="NCBI Taxonomy" id="418719"/>
    <lineage>
        <taxon>Bacteria</taxon>
        <taxon>Pseudomonadati</taxon>
        <taxon>Pseudomonadota</taxon>
        <taxon>Gammaproteobacteria</taxon>
        <taxon>Pseudomonadales</taxon>
        <taxon>Marinobacteraceae</taxon>
        <taxon>Marinobacter</taxon>
    </lineage>
</organism>
<dbReference type="InterPro" id="IPR007487">
    <property type="entry name" value="ABC_transpt-TYRBP-like"/>
</dbReference>
<protein>
    <recommendedName>
        <fullName evidence="3">ABC transporter substrate-binding protein</fullName>
    </recommendedName>
</protein>